<organism evidence="2 3">
    <name type="scientific">Lepidopterella palustris CBS 459.81</name>
    <dbReference type="NCBI Taxonomy" id="1314670"/>
    <lineage>
        <taxon>Eukaryota</taxon>
        <taxon>Fungi</taxon>
        <taxon>Dikarya</taxon>
        <taxon>Ascomycota</taxon>
        <taxon>Pezizomycotina</taxon>
        <taxon>Dothideomycetes</taxon>
        <taxon>Pleosporomycetidae</taxon>
        <taxon>Mytilinidiales</taxon>
        <taxon>Argynnaceae</taxon>
        <taxon>Lepidopterella</taxon>
    </lineage>
</organism>
<reference evidence="2 3" key="1">
    <citation type="journal article" date="2016" name="Nat. Commun.">
        <title>Ectomycorrhizal ecology is imprinted in the genome of the dominant symbiotic fungus Cenococcum geophilum.</title>
        <authorList>
            <consortium name="DOE Joint Genome Institute"/>
            <person name="Peter M."/>
            <person name="Kohler A."/>
            <person name="Ohm R.A."/>
            <person name="Kuo A."/>
            <person name="Krutzmann J."/>
            <person name="Morin E."/>
            <person name="Arend M."/>
            <person name="Barry K.W."/>
            <person name="Binder M."/>
            <person name="Choi C."/>
            <person name="Clum A."/>
            <person name="Copeland A."/>
            <person name="Grisel N."/>
            <person name="Haridas S."/>
            <person name="Kipfer T."/>
            <person name="LaButti K."/>
            <person name="Lindquist E."/>
            <person name="Lipzen A."/>
            <person name="Maire R."/>
            <person name="Meier B."/>
            <person name="Mihaltcheva S."/>
            <person name="Molinier V."/>
            <person name="Murat C."/>
            <person name="Poggeler S."/>
            <person name="Quandt C.A."/>
            <person name="Sperisen C."/>
            <person name="Tritt A."/>
            <person name="Tisserant E."/>
            <person name="Crous P.W."/>
            <person name="Henrissat B."/>
            <person name="Nehls U."/>
            <person name="Egli S."/>
            <person name="Spatafora J.W."/>
            <person name="Grigoriev I.V."/>
            <person name="Martin F.M."/>
        </authorList>
    </citation>
    <scope>NUCLEOTIDE SEQUENCE [LARGE SCALE GENOMIC DNA]</scope>
    <source>
        <strain evidence="2 3">CBS 459.81</strain>
    </source>
</reference>
<dbReference type="InterPro" id="IPR036291">
    <property type="entry name" value="NAD(P)-bd_dom_sf"/>
</dbReference>
<dbReference type="Gene3D" id="3.40.50.720">
    <property type="entry name" value="NAD(P)-binding Rossmann-like Domain"/>
    <property type="match status" value="1"/>
</dbReference>
<keyword evidence="3" id="KW-1185">Reference proteome</keyword>
<dbReference type="Pfam" id="PF00106">
    <property type="entry name" value="adh_short"/>
    <property type="match status" value="1"/>
</dbReference>
<dbReference type="PANTHER" id="PTHR47534">
    <property type="entry name" value="YALI0E05731P"/>
    <property type="match status" value="1"/>
</dbReference>
<dbReference type="Proteomes" id="UP000250266">
    <property type="component" value="Unassembled WGS sequence"/>
</dbReference>
<evidence type="ECO:0000313" key="2">
    <source>
        <dbReference type="EMBL" id="OCK83781.1"/>
    </source>
</evidence>
<keyword evidence="1" id="KW-0560">Oxidoreductase</keyword>
<protein>
    <submittedName>
        <fullName evidence="2">NAD(P)-binding protein</fullName>
    </submittedName>
</protein>
<evidence type="ECO:0000313" key="3">
    <source>
        <dbReference type="Proteomes" id="UP000250266"/>
    </source>
</evidence>
<name>A0A8E2EH09_9PEZI</name>
<proteinExistence type="predicted"/>
<sequence>MVSLQAVRANNSALKELGPGLVAVFVGGTSGIGESTAREFARNTDSPRVYLVGRNQAEATRITQELQKLNPEGKFHFIKSDLSLLRNVDVACKEIQAKEEKINLLFLSCGYLTMKGREETPEGLDRKFSLNYYARMRFAQNLLPQLSAASQSNTLSRVVSVLDPNARGSLVLDDLSLKTHFSLSNCATHACTMNNLAVEELAATNPGISFVHAFPGLVKTGVTRGYGPILQTGMAALFVLLKPFTVPLGESGERHLYAATSKTFSPKSKPEESAAVGSTGEKGSGAYWLNWNGDPYGGVPAKMKGYQEKGIGKQVWEHTQDVFQKVCQEGGKY</sequence>
<evidence type="ECO:0000256" key="1">
    <source>
        <dbReference type="ARBA" id="ARBA00023002"/>
    </source>
</evidence>
<dbReference type="OrthoDB" id="2898509at2759"/>
<gene>
    <name evidence="2" type="ORF">K432DRAFT_379169</name>
</gene>
<dbReference type="EMBL" id="KV744852">
    <property type="protein sequence ID" value="OCK83781.1"/>
    <property type="molecule type" value="Genomic_DNA"/>
</dbReference>
<dbReference type="GO" id="GO:0016491">
    <property type="term" value="F:oxidoreductase activity"/>
    <property type="evidence" value="ECO:0007669"/>
    <property type="project" value="UniProtKB-KW"/>
</dbReference>
<accession>A0A8E2EH09</accession>
<dbReference type="AlphaFoldDB" id="A0A8E2EH09"/>
<dbReference type="PANTHER" id="PTHR47534:SF2">
    <property type="entry name" value="KETOREDUCTASE (KR) DOMAIN-CONTAINING PROTEIN-RELATED"/>
    <property type="match status" value="1"/>
</dbReference>
<dbReference type="InterPro" id="IPR002347">
    <property type="entry name" value="SDR_fam"/>
</dbReference>
<dbReference type="InterPro" id="IPR052228">
    <property type="entry name" value="Sec_Metab_Biosynth_Oxidored"/>
</dbReference>
<dbReference type="SUPFAM" id="SSF51735">
    <property type="entry name" value="NAD(P)-binding Rossmann-fold domains"/>
    <property type="match status" value="1"/>
</dbReference>